<evidence type="ECO:0000256" key="2">
    <source>
        <dbReference type="ARBA" id="ARBA00023004"/>
    </source>
</evidence>
<proteinExistence type="predicted"/>
<gene>
    <name evidence="5" type="primary">fdxB</name>
    <name evidence="6" type="ORF">LS73_002420</name>
    <name evidence="5" type="ORF">NCTC12714_00808</name>
</gene>
<dbReference type="OrthoDB" id="9803397at2"/>
<dbReference type="SUPFAM" id="SSF54862">
    <property type="entry name" value="4Fe-4S ferredoxins"/>
    <property type="match status" value="1"/>
</dbReference>
<dbReference type="InterPro" id="IPR017900">
    <property type="entry name" value="4Fe4S_Fe_S_CS"/>
</dbReference>
<evidence type="ECO:0000313" key="7">
    <source>
        <dbReference type="Proteomes" id="UP000029922"/>
    </source>
</evidence>
<organism evidence="5 8">
    <name type="scientific">Helicobacter muridarum</name>
    <dbReference type="NCBI Taxonomy" id="216"/>
    <lineage>
        <taxon>Bacteria</taxon>
        <taxon>Pseudomonadati</taxon>
        <taxon>Campylobacterota</taxon>
        <taxon>Epsilonproteobacteria</taxon>
        <taxon>Campylobacterales</taxon>
        <taxon>Helicobacteraceae</taxon>
        <taxon>Helicobacter</taxon>
    </lineage>
</organism>
<sequence length="71" mass="7981">MLFINHNCIACDACNEVCPTRAIKVADPIYTIKQEHCIMCNGYTSNPQCIEVCPMDAIMYSDLEKKAHSNI</sequence>
<accession>A0A099TZ56</accession>
<dbReference type="EMBL" id="JRPD02000003">
    <property type="protein sequence ID" value="TLE01148.1"/>
    <property type="molecule type" value="Genomic_DNA"/>
</dbReference>
<keyword evidence="8" id="KW-1185">Reference proteome</keyword>
<dbReference type="InterPro" id="IPR017896">
    <property type="entry name" value="4Fe4S_Fe-S-bd"/>
</dbReference>
<reference evidence="6 7" key="1">
    <citation type="journal article" date="2014" name="Genome Announc.">
        <title>Draft genome sequences of eight enterohepatic helicobacter species isolated from both laboratory and wild rodents.</title>
        <authorList>
            <person name="Sheh A."/>
            <person name="Shen Z."/>
            <person name="Fox J.G."/>
        </authorList>
    </citation>
    <scope>NUCLEOTIDE SEQUENCE [LARGE SCALE GENOMIC DNA]</scope>
    <source>
        <strain evidence="6 7">ST1</strain>
    </source>
</reference>
<feature type="domain" description="4Fe-4S ferredoxin-type" evidence="4">
    <location>
        <begin position="1"/>
        <end position="28"/>
    </location>
</feature>
<dbReference type="Gene3D" id="3.30.70.20">
    <property type="match status" value="1"/>
</dbReference>
<dbReference type="Pfam" id="PF12838">
    <property type="entry name" value="Fer4_7"/>
    <property type="match status" value="1"/>
</dbReference>
<keyword evidence="2" id="KW-0408">Iron</keyword>
<dbReference type="AlphaFoldDB" id="A0A099TZ56"/>
<dbReference type="STRING" id="216.LS73_04450"/>
<dbReference type="Proteomes" id="UP000029922">
    <property type="component" value="Unassembled WGS sequence"/>
</dbReference>
<keyword evidence="3" id="KW-0411">Iron-sulfur</keyword>
<keyword evidence="1" id="KW-0479">Metal-binding</keyword>
<evidence type="ECO:0000313" key="6">
    <source>
        <dbReference type="EMBL" id="TLE01148.1"/>
    </source>
</evidence>
<evidence type="ECO:0000313" key="8">
    <source>
        <dbReference type="Proteomes" id="UP000255139"/>
    </source>
</evidence>
<evidence type="ECO:0000259" key="4">
    <source>
        <dbReference type="PROSITE" id="PS51379"/>
    </source>
</evidence>
<dbReference type="RefSeq" id="WP_034557851.1">
    <property type="nucleotide sequence ID" value="NZ_FZML01000005.1"/>
</dbReference>
<evidence type="ECO:0000256" key="3">
    <source>
        <dbReference type="ARBA" id="ARBA00023014"/>
    </source>
</evidence>
<evidence type="ECO:0000313" key="5">
    <source>
        <dbReference type="EMBL" id="STQ86018.1"/>
    </source>
</evidence>
<dbReference type="GO" id="GO:0046872">
    <property type="term" value="F:metal ion binding"/>
    <property type="evidence" value="ECO:0007669"/>
    <property type="project" value="UniProtKB-KW"/>
</dbReference>
<protein>
    <submittedName>
        <fullName evidence="6">4Fe-4S dicluster domain-containing protein</fullName>
    </submittedName>
    <submittedName>
        <fullName evidence="5">Ferredoxin, 4Fe-4S</fullName>
    </submittedName>
</protein>
<dbReference type="GO" id="GO:0051536">
    <property type="term" value="F:iron-sulfur cluster binding"/>
    <property type="evidence" value="ECO:0007669"/>
    <property type="project" value="UniProtKB-KW"/>
</dbReference>
<dbReference type="PROSITE" id="PS00198">
    <property type="entry name" value="4FE4S_FER_1"/>
    <property type="match status" value="1"/>
</dbReference>
<evidence type="ECO:0000256" key="1">
    <source>
        <dbReference type="ARBA" id="ARBA00022723"/>
    </source>
</evidence>
<reference evidence="5 8" key="2">
    <citation type="submission" date="2018-06" db="EMBL/GenBank/DDBJ databases">
        <authorList>
            <consortium name="Pathogen Informatics"/>
            <person name="Doyle S."/>
        </authorList>
    </citation>
    <scope>NUCLEOTIDE SEQUENCE [LARGE SCALE GENOMIC DNA]</scope>
    <source>
        <strain evidence="5 8">NCTC12714</strain>
    </source>
</reference>
<name>A0A099TZ56_9HELI</name>
<dbReference type="EMBL" id="UGJE01000002">
    <property type="protein sequence ID" value="STQ86018.1"/>
    <property type="molecule type" value="Genomic_DNA"/>
</dbReference>
<dbReference type="PROSITE" id="PS51379">
    <property type="entry name" value="4FE4S_FER_2"/>
    <property type="match status" value="1"/>
</dbReference>
<dbReference type="Proteomes" id="UP000255139">
    <property type="component" value="Unassembled WGS sequence"/>
</dbReference>